<evidence type="ECO:0000313" key="4">
    <source>
        <dbReference type="Proteomes" id="UP001160499"/>
    </source>
</evidence>
<dbReference type="Proteomes" id="UP001160499">
    <property type="component" value="Unassembled WGS sequence"/>
</dbReference>
<dbReference type="PROSITE" id="PS50231">
    <property type="entry name" value="RICIN_B_LECTIN"/>
    <property type="match status" value="1"/>
</dbReference>
<evidence type="ECO:0000313" key="3">
    <source>
        <dbReference type="EMBL" id="MDH6212946.1"/>
    </source>
</evidence>
<feature type="domain" description="Ricin B lectin" evidence="2">
    <location>
        <begin position="74"/>
        <end position="144"/>
    </location>
</feature>
<name>A0ABT6L9F2_9ACTN</name>
<dbReference type="InterPro" id="IPR035992">
    <property type="entry name" value="Ricin_B-like_lectins"/>
</dbReference>
<accession>A0ABT6L9F2</accession>
<comment type="caution">
    <text evidence="3">The sequence shown here is derived from an EMBL/GenBank/DDBJ whole genome shotgun (WGS) entry which is preliminary data.</text>
</comment>
<dbReference type="SUPFAM" id="SSF50370">
    <property type="entry name" value="Ricin B-like lectins"/>
    <property type="match status" value="1"/>
</dbReference>
<dbReference type="CDD" id="cd23415">
    <property type="entry name" value="beta-trefoil_Ricin_AH"/>
    <property type="match status" value="1"/>
</dbReference>
<feature type="signal peptide" evidence="1">
    <location>
        <begin position="1"/>
        <end position="29"/>
    </location>
</feature>
<dbReference type="EMBL" id="JARXVH010000001">
    <property type="protein sequence ID" value="MDH6212946.1"/>
    <property type="molecule type" value="Genomic_DNA"/>
</dbReference>
<dbReference type="InterPro" id="IPR000772">
    <property type="entry name" value="Ricin_B_lectin"/>
</dbReference>
<evidence type="ECO:0000256" key="1">
    <source>
        <dbReference type="SAM" id="SignalP"/>
    </source>
</evidence>
<sequence length="160" mass="17643">MRQKKSLKAMLAAVLCAGALVATTGTADAVQETADGGTSVLVLNTFQSLGTLRCMDDSREYGFRTYPCNGGIYQNWDVHVFNDGTRRFQNQATGRCLYDGPAGFSTQFCGSSESVSWYIVRHHEVRLTFRNQYTGDCIDDSDDSGFRTTGCNGGIYQDWV</sequence>
<keyword evidence="4" id="KW-1185">Reference proteome</keyword>
<protein>
    <recommendedName>
        <fullName evidence="2">Ricin B lectin domain-containing protein</fullName>
    </recommendedName>
</protein>
<proteinExistence type="predicted"/>
<evidence type="ECO:0000259" key="2">
    <source>
        <dbReference type="Pfam" id="PF14200"/>
    </source>
</evidence>
<organism evidence="3 4">
    <name type="scientific">Streptomyces pseudovenezuelae</name>
    <dbReference type="NCBI Taxonomy" id="67350"/>
    <lineage>
        <taxon>Bacteria</taxon>
        <taxon>Bacillati</taxon>
        <taxon>Actinomycetota</taxon>
        <taxon>Actinomycetes</taxon>
        <taxon>Kitasatosporales</taxon>
        <taxon>Streptomycetaceae</taxon>
        <taxon>Streptomyces</taxon>
        <taxon>Streptomyces aurantiacus group</taxon>
    </lineage>
</organism>
<gene>
    <name evidence="3" type="ORF">M2283_000225</name>
</gene>
<dbReference type="Pfam" id="PF14200">
    <property type="entry name" value="RicinB_lectin_2"/>
    <property type="match status" value="1"/>
</dbReference>
<dbReference type="Gene3D" id="2.80.10.50">
    <property type="match status" value="1"/>
</dbReference>
<dbReference type="RefSeq" id="WP_280873991.1">
    <property type="nucleotide sequence ID" value="NZ_JARXVH010000001.1"/>
</dbReference>
<feature type="chain" id="PRO_5045997758" description="Ricin B lectin domain-containing protein" evidence="1">
    <location>
        <begin position="30"/>
        <end position="160"/>
    </location>
</feature>
<reference evidence="3 4" key="1">
    <citation type="submission" date="2023-04" db="EMBL/GenBank/DDBJ databases">
        <title>Forest soil microbial communities from Buena Vista Peninsula, Colon Province, Panama.</title>
        <authorList>
            <person name="Bouskill N."/>
        </authorList>
    </citation>
    <scope>NUCLEOTIDE SEQUENCE [LARGE SCALE GENOMIC DNA]</scope>
    <source>
        <strain evidence="3 4">GGS1</strain>
    </source>
</reference>
<keyword evidence="1" id="KW-0732">Signal</keyword>